<name>A0A6P4ISF8_DROKI</name>
<feature type="compositionally biased region" description="Low complexity" evidence="1">
    <location>
        <begin position="139"/>
        <end position="167"/>
    </location>
</feature>
<keyword evidence="3" id="KW-1185">Reference proteome</keyword>
<dbReference type="Proteomes" id="UP001652661">
    <property type="component" value="Chromosome 2L"/>
</dbReference>
<organism evidence="3 4">
    <name type="scientific">Drosophila kikkawai</name>
    <name type="common">Fruit fly</name>
    <dbReference type="NCBI Taxonomy" id="30033"/>
    <lineage>
        <taxon>Eukaryota</taxon>
        <taxon>Metazoa</taxon>
        <taxon>Ecdysozoa</taxon>
        <taxon>Arthropoda</taxon>
        <taxon>Hexapoda</taxon>
        <taxon>Insecta</taxon>
        <taxon>Pterygota</taxon>
        <taxon>Neoptera</taxon>
        <taxon>Endopterygota</taxon>
        <taxon>Diptera</taxon>
        <taxon>Brachycera</taxon>
        <taxon>Muscomorpha</taxon>
        <taxon>Ephydroidea</taxon>
        <taxon>Drosophilidae</taxon>
        <taxon>Drosophila</taxon>
        <taxon>Sophophora</taxon>
    </lineage>
</organism>
<dbReference type="GeneID" id="108076888"/>
<dbReference type="InterPro" id="IPR000953">
    <property type="entry name" value="Chromo/chromo_shadow_dom"/>
</dbReference>
<feature type="region of interest" description="Disordered" evidence="1">
    <location>
        <begin position="136"/>
        <end position="257"/>
    </location>
</feature>
<evidence type="ECO:0000313" key="4">
    <source>
        <dbReference type="RefSeq" id="XP_017025408.1"/>
    </source>
</evidence>
<feature type="compositionally biased region" description="Low complexity" evidence="1">
    <location>
        <begin position="61"/>
        <end position="77"/>
    </location>
</feature>
<feature type="compositionally biased region" description="Low complexity" evidence="1">
    <location>
        <begin position="177"/>
        <end position="187"/>
    </location>
</feature>
<feature type="compositionally biased region" description="Acidic residues" evidence="1">
    <location>
        <begin position="232"/>
        <end position="256"/>
    </location>
</feature>
<evidence type="ECO:0000256" key="1">
    <source>
        <dbReference type="SAM" id="MobiDB-lite"/>
    </source>
</evidence>
<sequence>MDTKSNDDSAGSDSLDKSMQIKCVMVETTGSTVDAVDASPEREALNNCSRDSAAETGSQVGKAKAAKGAAGTGATAGKQEDQKTDAGPGARGEGDSPESSQSPGARPASNSSSTVCTAFETKVKLISQNLKETTLAETSAGAASAAPASTPAAVSVSASTSASSSSSLLEPQALNNSSTDESTSSSSGRVKKVRFHPDVKENDGGNWVKKKRRAAQTKRAASSSAGASSDAMDLDGEADDAECDDDQEEEEPEEEFDLAKTIAEAEDYLKQHPLTFVRRIEQNGERPQDGLLSIEDMPDHNTDYEEEVVPGNRDDDFYRHVKPENGIERVLGKETKAGKVEFLLRYENQGGLFWKSEEFIKRTCPTLLKAYEKNRERRQQRLMHHVAKRQSLRQRYTDF</sequence>
<dbReference type="SUPFAM" id="SSF54160">
    <property type="entry name" value="Chromo domain-like"/>
    <property type="match status" value="1"/>
</dbReference>
<proteinExistence type="predicted"/>
<feature type="region of interest" description="Disordered" evidence="1">
    <location>
        <begin position="31"/>
        <end position="114"/>
    </location>
</feature>
<accession>A0A6P4ISF8</accession>
<gene>
    <name evidence="4" type="primary">LOC108076888</name>
</gene>
<feature type="compositionally biased region" description="Polar residues" evidence="1">
    <location>
        <begin position="46"/>
        <end position="59"/>
    </location>
</feature>
<evidence type="ECO:0000259" key="2">
    <source>
        <dbReference type="PROSITE" id="PS50013"/>
    </source>
</evidence>
<feature type="compositionally biased region" description="Low complexity" evidence="1">
    <location>
        <begin position="217"/>
        <end position="231"/>
    </location>
</feature>
<feature type="domain" description="Chromo" evidence="2">
    <location>
        <begin position="325"/>
        <end position="383"/>
    </location>
</feature>
<protein>
    <submittedName>
        <fullName evidence="4">Streptococcal hemagglutinin</fullName>
    </submittedName>
</protein>
<dbReference type="Gene3D" id="2.40.50.40">
    <property type="match status" value="1"/>
</dbReference>
<dbReference type="GO" id="GO:0005694">
    <property type="term" value="C:chromosome"/>
    <property type="evidence" value="ECO:0007669"/>
    <property type="project" value="UniProtKB-ARBA"/>
</dbReference>
<dbReference type="PROSITE" id="PS50013">
    <property type="entry name" value="CHROMO_2"/>
    <property type="match status" value="1"/>
</dbReference>
<feature type="compositionally biased region" description="Polar residues" evidence="1">
    <location>
        <begin position="97"/>
        <end position="114"/>
    </location>
</feature>
<reference evidence="3" key="1">
    <citation type="submission" date="2025-05" db="UniProtKB">
        <authorList>
            <consortium name="RefSeq"/>
        </authorList>
    </citation>
    <scope>NUCLEOTIDE SEQUENCE [LARGE SCALE GENOMIC DNA]</scope>
    <source>
        <strain evidence="3">14028-0561.14</strain>
    </source>
</reference>
<dbReference type="RefSeq" id="XP_017025408.1">
    <property type="nucleotide sequence ID" value="XM_017169919.3"/>
</dbReference>
<dbReference type="AlphaFoldDB" id="A0A6P4ISF8"/>
<dbReference type="OrthoDB" id="8026791at2759"/>
<evidence type="ECO:0000313" key="3">
    <source>
        <dbReference type="Proteomes" id="UP001652661"/>
    </source>
</evidence>
<reference evidence="4" key="2">
    <citation type="submission" date="2025-08" db="UniProtKB">
        <authorList>
            <consortium name="RefSeq"/>
        </authorList>
    </citation>
    <scope>IDENTIFICATION</scope>
    <source>
        <strain evidence="4">14028-0561.14</strain>
        <tissue evidence="4">Whole fly</tissue>
    </source>
</reference>
<dbReference type="InterPro" id="IPR016197">
    <property type="entry name" value="Chromo-like_dom_sf"/>
</dbReference>